<evidence type="ECO:0000313" key="20">
    <source>
        <dbReference type="Proteomes" id="UP000242188"/>
    </source>
</evidence>
<dbReference type="Gene3D" id="3.90.226.10">
    <property type="entry name" value="2-enoyl-CoA Hydratase, Chain A, domain 1"/>
    <property type="match status" value="1"/>
</dbReference>
<dbReference type="PANTHER" id="PTHR11941:SF45">
    <property type="entry name" value="ENOYL-COA DELTA ISOMERASE 1, MITOCHONDRIAL"/>
    <property type="match status" value="1"/>
</dbReference>
<evidence type="ECO:0000256" key="4">
    <source>
        <dbReference type="ARBA" id="ARBA00011233"/>
    </source>
</evidence>
<evidence type="ECO:0000256" key="18">
    <source>
        <dbReference type="RuleBase" id="RU003707"/>
    </source>
</evidence>
<dbReference type="PROSITE" id="PS00166">
    <property type="entry name" value="ENOYL_COA_HYDRATASE"/>
    <property type="match status" value="1"/>
</dbReference>
<keyword evidence="6" id="KW-0809">Transit peptide</keyword>
<comment type="catalytic activity">
    <reaction evidence="11">
        <text>(3Z)-decenoyl-CoA = (2E)-decenoyl-CoA</text>
        <dbReference type="Rhea" id="RHEA:77195"/>
        <dbReference type="ChEBI" id="CHEBI:61406"/>
        <dbReference type="ChEBI" id="CHEBI:195601"/>
    </reaction>
    <physiologicalReaction direction="left-to-right" evidence="11">
        <dbReference type="Rhea" id="RHEA:77196"/>
    </physiologicalReaction>
</comment>
<keyword evidence="10 19" id="KW-0413">Isomerase</keyword>
<dbReference type="GO" id="GO:0006635">
    <property type="term" value="P:fatty acid beta-oxidation"/>
    <property type="evidence" value="ECO:0007669"/>
    <property type="project" value="TreeGrafter"/>
</dbReference>
<comment type="pathway">
    <text evidence="2">Lipid metabolism; fatty acid beta-oxidation.</text>
</comment>
<evidence type="ECO:0000256" key="17">
    <source>
        <dbReference type="ARBA" id="ARBA00083575"/>
    </source>
</evidence>
<evidence type="ECO:0000256" key="2">
    <source>
        <dbReference type="ARBA" id="ARBA00005005"/>
    </source>
</evidence>
<keyword evidence="20" id="KW-1185">Reference proteome</keyword>
<proteinExistence type="inferred from homology"/>
<comment type="catalytic activity">
    <reaction evidence="14">
        <text>(3Z)-octenoyl-CoA = (2E)-octenoyl-CoA</text>
        <dbReference type="Rhea" id="RHEA:46044"/>
        <dbReference type="ChEBI" id="CHEBI:62242"/>
        <dbReference type="ChEBI" id="CHEBI:85640"/>
    </reaction>
    <physiologicalReaction direction="left-to-right" evidence="14">
        <dbReference type="Rhea" id="RHEA:46045"/>
    </physiologicalReaction>
</comment>
<comment type="catalytic activity">
    <reaction evidence="13">
        <text>(3Z)-dodecenoyl-CoA = (2E)-dodecenoyl-CoA</text>
        <dbReference type="Rhea" id="RHEA:23716"/>
        <dbReference type="ChEBI" id="CHEBI:57330"/>
        <dbReference type="ChEBI" id="CHEBI:58543"/>
        <dbReference type="EC" id="5.3.3.8"/>
    </reaction>
    <physiologicalReaction direction="left-to-right" evidence="13">
        <dbReference type="Rhea" id="RHEA:23717"/>
    </physiologicalReaction>
</comment>
<comment type="caution">
    <text evidence="19">The sequence shown here is derived from an EMBL/GenBank/DDBJ whole genome shotgun (WGS) entry which is preliminary data.</text>
</comment>
<dbReference type="Gene3D" id="6.10.250.170">
    <property type="match status" value="1"/>
</dbReference>
<dbReference type="AlphaFoldDB" id="A0A210QSU1"/>
<evidence type="ECO:0000256" key="10">
    <source>
        <dbReference type="ARBA" id="ARBA00023235"/>
    </source>
</evidence>
<dbReference type="Proteomes" id="UP000242188">
    <property type="component" value="Unassembled WGS sequence"/>
</dbReference>
<evidence type="ECO:0000256" key="11">
    <source>
        <dbReference type="ARBA" id="ARBA00050938"/>
    </source>
</evidence>
<keyword evidence="7" id="KW-0007">Acetylation</keyword>
<gene>
    <name evidence="19" type="ORF">KP79_PYT05623</name>
</gene>
<dbReference type="FunFam" id="3.90.226.10:FF:000034">
    <property type="entry name" value="Enoyl-CoA delta isomerase 1"/>
    <property type="match status" value="1"/>
</dbReference>
<protein>
    <recommendedName>
        <fullName evidence="16">Enoyl-CoA delta isomerase 1, mitochondrial</fullName>
    </recommendedName>
    <alternativeName>
        <fullName evidence="17">3,2-trans-enoyl-CoA isomerase</fullName>
    </alternativeName>
</protein>
<evidence type="ECO:0000256" key="7">
    <source>
        <dbReference type="ARBA" id="ARBA00022990"/>
    </source>
</evidence>
<dbReference type="GO" id="GO:0004165">
    <property type="term" value="F:delta(3)-delta(2)-enoyl-CoA isomerase activity"/>
    <property type="evidence" value="ECO:0007669"/>
    <property type="project" value="UniProtKB-EC"/>
</dbReference>
<sequence>MATLWTRGIQVCRALPRLCTAPSVQRRTSVRLMSTEKDNLLVDVDSKTGVATMQMNRPPVNSLNLEFLTSISIALEKLENEKCRGLILTSDVPKIFCAGLDILEMYQPDVERLQVFWRSLQDVWLRLYGSKMATIAAINGHSPAGGCLLATCCDYRIMAPNYTIGLNETQLGIVAPFWFRDTMCGVIGHRETEHALTLGIMYSTEEALNIKLVDKVVPQDKVIPAAQEKMKQYLKIPEVARQLSKDLMRRETVEKLRLRREDDVAAFKNFAVRESVQKSLGMYLEMLKKKSQQKK</sequence>
<keyword evidence="5" id="KW-0276">Fatty acid metabolism</keyword>
<name>A0A210QSU1_MIZYE</name>
<dbReference type="STRING" id="6573.A0A210QSU1"/>
<evidence type="ECO:0000256" key="9">
    <source>
        <dbReference type="ARBA" id="ARBA00023128"/>
    </source>
</evidence>
<comment type="subcellular location">
    <subcellularLocation>
        <location evidence="1">Mitochondrion matrix</location>
    </subcellularLocation>
</comment>
<keyword evidence="9" id="KW-0496">Mitochondrion</keyword>
<accession>A0A210QSU1</accession>
<evidence type="ECO:0000256" key="3">
    <source>
        <dbReference type="ARBA" id="ARBA00005254"/>
    </source>
</evidence>
<dbReference type="EMBL" id="NEDP02002059">
    <property type="protein sequence ID" value="OWF51813.1"/>
    <property type="molecule type" value="Genomic_DNA"/>
</dbReference>
<dbReference type="PANTHER" id="PTHR11941">
    <property type="entry name" value="ENOYL-COA HYDRATASE-RELATED"/>
    <property type="match status" value="1"/>
</dbReference>
<dbReference type="CDD" id="cd06558">
    <property type="entry name" value="crotonase-like"/>
    <property type="match status" value="1"/>
</dbReference>
<organism evidence="19 20">
    <name type="scientific">Mizuhopecten yessoensis</name>
    <name type="common">Japanese scallop</name>
    <name type="synonym">Patinopecten yessoensis</name>
    <dbReference type="NCBI Taxonomy" id="6573"/>
    <lineage>
        <taxon>Eukaryota</taxon>
        <taxon>Metazoa</taxon>
        <taxon>Spiralia</taxon>
        <taxon>Lophotrochozoa</taxon>
        <taxon>Mollusca</taxon>
        <taxon>Bivalvia</taxon>
        <taxon>Autobranchia</taxon>
        <taxon>Pteriomorphia</taxon>
        <taxon>Pectinida</taxon>
        <taxon>Pectinoidea</taxon>
        <taxon>Pectinidae</taxon>
        <taxon>Mizuhopecten</taxon>
    </lineage>
</organism>
<comment type="similarity">
    <text evidence="3 18">Belongs to the enoyl-CoA hydratase/isomerase family.</text>
</comment>
<evidence type="ECO:0000256" key="15">
    <source>
        <dbReference type="ARBA" id="ARBA00056147"/>
    </source>
</evidence>
<dbReference type="InterPro" id="IPR001753">
    <property type="entry name" value="Enoyl-CoA_hydra/iso"/>
</dbReference>
<evidence type="ECO:0000256" key="14">
    <source>
        <dbReference type="ARBA" id="ARBA00052542"/>
    </source>
</evidence>
<keyword evidence="8" id="KW-0443">Lipid metabolism</keyword>
<evidence type="ECO:0000256" key="5">
    <source>
        <dbReference type="ARBA" id="ARBA00022832"/>
    </source>
</evidence>
<reference evidence="19 20" key="1">
    <citation type="journal article" date="2017" name="Nat. Ecol. Evol.">
        <title>Scallop genome provides insights into evolution of bilaterian karyotype and development.</title>
        <authorList>
            <person name="Wang S."/>
            <person name="Zhang J."/>
            <person name="Jiao W."/>
            <person name="Li J."/>
            <person name="Xun X."/>
            <person name="Sun Y."/>
            <person name="Guo X."/>
            <person name="Huan P."/>
            <person name="Dong B."/>
            <person name="Zhang L."/>
            <person name="Hu X."/>
            <person name="Sun X."/>
            <person name="Wang J."/>
            <person name="Zhao C."/>
            <person name="Wang Y."/>
            <person name="Wang D."/>
            <person name="Huang X."/>
            <person name="Wang R."/>
            <person name="Lv J."/>
            <person name="Li Y."/>
            <person name="Zhang Z."/>
            <person name="Liu B."/>
            <person name="Lu W."/>
            <person name="Hui Y."/>
            <person name="Liang J."/>
            <person name="Zhou Z."/>
            <person name="Hou R."/>
            <person name="Li X."/>
            <person name="Liu Y."/>
            <person name="Li H."/>
            <person name="Ning X."/>
            <person name="Lin Y."/>
            <person name="Zhao L."/>
            <person name="Xing Q."/>
            <person name="Dou J."/>
            <person name="Li Y."/>
            <person name="Mao J."/>
            <person name="Guo H."/>
            <person name="Dou H."/>
            <person name="Li T."/>
            <person name="Mu C."/>
            <person name="Jiang W."/>
            <person name="Fu Q."/>
            <person name="Fu X."/>
            <person name="Miao Y."/>
            <person name="Liu J."/>
            <person name="Yu Q."/>
            <person name="Li R."/>
            <person name="Liao H."/>
            <person name="Li X."/>
            <person name="Kong Y."/>
            <person name="Jiang Z."/>
            <person name="Chourrout D."/>
            <person name="Li R."/>
            <person name="Bao Z."/>
        </authorList>
    </citation>
    <scope>NUCLEOTIDE SEQUENCE [LARGE SCALE GENOMIC DNA]</scope>
    <source>
        <strain evidence="19 20">PY_sf001</strain>
    </source>
</reference>
<comment type="function">
    <text evidence="15">Key enzyme of fatty acid beta-oxidation. Able to isomerize both 3-cis (3Z) and 3-trans (3E) double bonds into the 2-trans (2E) form in a range of enoyl-CoA species, with a preference for (3Z)-enoyl-CoAs over (3E)-enoyl-CoAs. The catalytic efficiency of this enzyme is not affected by the fatty acyl chain length.</text>
</comment>
<evidence type="ECO:0000256" key="16">
    <source>
        <dbReference type="ARBA" id="ARBA00068317"/>
    </source>
</evidence>
<dbReference type="GO" id="GO:0005759">
    <property type="term" value="C:mitochondrial matrix"/>
    <property type="evidence" value="ECO:0007669"/>
    <property type="project" value="UniProtKB-SubCell"/>
</dbReference>
<dbReference type="InterPro" id="IPR018376">
    <property type="entry name" value="Enoyl-CoA_hyd/isom_CS"/>
</dbReference>
<evidence type="ECO:0000256" key="1">
    <source>
        <dbReference type="ARBA" id="ARBA00004305"/>
    </source>
</evidence>
<evidence type="ECO:0000256" key="8">
    <source>
        <dbReference type="ARBA" id="ARBA00023098"/>
    </source>
</evidence>
<dbReference type="InterPro" id="IPR029045">
    <property type="entry name" value="ClpP/crotonase-like_dom_sf"/>
</dbReference>
<dbReference type="SUPFAM" id="SSF52096">
    <property type="entry name" value="ClpP/crotonase"/>
    <property type="match status" value="1"/>
</dbReference>
<evidence type="ECO:0000256" key="6">
    <source>
        <dbReference type="ARBA" id="ARBA00022946"/>
    </source>
</evidence>
<dbReference type="OrthoDB" id="1696280at2759"/>
<comment type="subunit">
    <text evidence="4">Homotrimer.</text>
</comment>
<evidence type="ECO:0000256" key="12">
    <source>
        <dbReference type="ARBA" id="ARBA00051293"/>
    </source>
</evidence>
<evidence type="ECO:0000256" key="13">
    <source>
        <dbReference type="ARBA" id="ARBA00052376"/>
    </source>
</evidence>
<comment type="catalytic activity">
    <reaction evidence="12">
        <text>(2E)-tetradecenoyl-CoA = (3Z)-tetradecenoyl-CoA</text>
        <dbReference type="Rhea" id="RHEA:29847"/>
        <dbReference type="ChEBI" id="CHEBI:61405"/>
        <dbReference type="ChEBI" id="CHEBI:61968"/>
    </reaction>
    <physiologicalReaction direction="right-to-left" evidence="12">
        <dbReference type="Rhea" id="RHEA:29849"/>
    </physiologicalReaction>
</comment>
<dbReference type="Pfam" id="PF00378">
    <property type="entry name" value="ECH_1"/>
    <property type="match status" value="1"/>
</dbReference>
<evidence type="ECO:0000313" key="19">
    <source>
        <dbReference type="EMBL" id="OWF51813.1"/>
    </source>
</evidence>